<dbReference type="EMBL" id="VTFH01000001">
    <property type="protein sequence ID" value="KAA8561762.1"/>
    <property type="molecule type" value="Genomic_DNA"/>
</dbReference>
<gene>
    <name evidence="1" type="ORF">FX985_01827</name>
</gene>
<protein>
    <submittedName>
        <fullName evidence="1">Uncharacterized protein</fullName>
    </submittedName>
</protein>
<accession>A0A5M9J0Q5</accession>
<sequence>MSRWIGGALLVVALVWLPGCTGKRGEHFTLEVDMPAEFKVKTAANYHPAPGETCTLPQRRGRRPERKVFFTEYEPVASRVSYELPLTETVDGCPLVVSSVVFDFYAKWGKRDTDVGGDIAGISIQDRLEDKLPTMPESRVHELSGQCQWLFRTVGPQHAIIKVLKCNSLSEGGQLQKTPAGGVVQRAQLTGKTLRMALHVIGEERPYMGDNWIRFPQGWRRCRGKSLEDQDAFCRGNTTDFKSFKMPDGRICDWYPHCTE</sequence>
<dbReference type="Proteomes" id="UP000323425">
    <property type="component" value="Unassembled WGS sequence"/>
</dbReference>
<reference evidence="1 2" key="1">
    <citation type="journal article" date="2018" name="Plant Biotechnol. Rep.">
        <title>Diversity and antifungal activity of endophytic bacteria associated with Panax ginseng seedlings.</title>
        <authorList>
            <person name="Park J.M."/>
            <person name="Hong C.E."/>
            <person name="Jo S.H."/>
        </authorList>
    </citation>
    <scope>NUCLEOTIDE SEQUENCE [LARGE SCALE GENOMIC DNA]</scope>
    <source>
        <strain evidence="1 2">PgKB38</strain>
    </source>
</reference>
<evidence type="ECO:0000313" key="2">
    <source>
        <dbReference type="Proteomes" id="UP000323425"/>
    </source>
</evidence>
<comment type="caution">
    <text evidence="1">The sequence shown here is derived from an EMBL/GenBank/DDBJ whole genome shotgun (WGS) entry which is preliminary data.</text>
</comment>
<dbReference type="AlphaFoldDB" id="A0A5M9J0Q5"/>
<dbReference type="RefSeq" id="WP_150293292.1">
    <property type="nucleotide sequence ID" value="NZ_VTFH01000001.1"/>
</dbReference>
<organism evidence="1 2">
    <name type="scientific">Pseudomonas extremaustralis</name>
    <dbReference type="NCBI Taxonomy" id="359110"/>
    <lineage>
        <taxon>Bacteria</taxon>
        <taxon>Pseudomonadati</taxon>
        <taxon>Pseudomonadota</taxon>
        <taxon>Gammaproteobacteria</taxon>
        <taxon>Pseudomonadales</taxon>
        <taxon>Pseudomonadaceae</taxon>
        <taxon>Pseudomonas</taxon>
    </lineage>
</organism>
<evidence type="ECO:0000313" key="1">
    <source>
        <dbReference type="EMBL" id="KAA8561762.1"/>
    </source>
</evidence>
<proteinExistence type="predicted"/>
<name>A0A5M9J0Q5_9PSED</name>